<keyword evidence="2 5" id="KW-0812">Transmembrane</keyword>
<dbReference type="Pfam" id="PF00001">
    <property type="entry name" value="7tm_1"/>
    <property type="match status" value="1"/>
</dbReference>
<reference evidence="7" key="1">
    <citation type="journal article" date="2023" name="Mol. Biol. Evol.">
        <title>Third-Generation Sequencing Reveals the Adaptive Role of the Epigenome in Three Deep-Sea Polychaetes.</title>
        <authorList>
            <person name="Perez M."/>
            <person name="Aroh O."/>
            <person name="Sun Y."/>
            <person name="Lan Y."/>
            <person name="Juniper S.K."/>
            <person name="Young C.R."/>
            <person name="Angers B."/>
            <person name="Qian P.Y."/>
        </authorList>
    </citation>
    <scope>NUCLEOTIDE SEQUENCE</scope>
    <source>
        <strain evidence="7">P08H-3</strain>
    </source>
</reference>
<comment type="subcellular location">
    <subcellularLocation>
        <location evidence="1">Membrane</location>
    </subcellularLocation>
</comment>
<feature type="domain" description="G-protein coupled receptors family 1 profile" evidence="6">
    <location>
        <begin position="127"/>
        <end position="398"/>
    </location>
</feature>
<dbReference type="SUPFAM" id="SSF81321">
    <property type="entry name" value="Family A G protein-coupled receptor-like"/>
    <property type="match status" value="1"/>
</dbReference>
<evidence type="ECO:0000256" key="3">
    <source>
        <dbReference type="ARBA" id="ARBA00022989"/>
    </source>
</evidence>
<sequence length="471" mass="54031">MAANKRGDALRRVALIDAPRLLDIDDQEGWRGRHLLRFFVYDFLSSTDMSTHRWRLTEADYNRPIMDHNSGEEIFKYYDADHPSANLTVIVQTISTPPYPEHDCTNLVKFIINTLVAGTLCLLGLVGNSVSFVVLRMDKDSRVAAFLLQSLAFTDNFFLAWWFLHFTIADAFSYFALAQTFPVTWLYIRVYTYPLLFVGQTGTIWLTVLIAASRYVAICWPYNASKYCNLPVISKAVFAILTFSVLYNVPRFFEVCIVLRPEAVNGTPSLASSYTLGYTQIGASWLYRFIYFNVFYIITSFVLPLALLLFLNTRLTMAYRVVQQRRNSLRSRQDHHDRSITLVMIMVVLLFIICNAPARVVQMIWHYHSYRCPTAAFILNVTTNVLEVLNSSSNFIIYCVFRRQFRLNLAHRICSIPPSVPDANGTKEARRVVDTVQTINGVKVANPDAMMLHDLKERLVEDCATAHKRDL</sequence>
<dbReference type="GO" id="GO:0016020">
    <property type="term" value="C:membrane"/>
    <property type="evidence" value="ECO:0007669"/>
    <property type="project" value="UniProtKB-SubCell"/>
</dbReference>
<dbReference type="PANTHER" id="PTHR46641">
    <property type="entry name" value="FMRFAMIDE RECEPTOR-RELATED"/>
    <property type="match status" value="1"/>
</dbReference>
<dbReference type="PANTHER" id="PTHR46641:SF2">
    <property type="entry name" value="FMRFAMIDE RECEPTOR"/>
    <property type="match status" value="1"/>
</dbReference>
<evidence type="ECO:0000259" key="6">
    <source>
        <dbReference type="PROSITE" id="PS50262"/>
    </source>
</evidence>
<feature type="transmembrane region" description="Helical" evidence="5">
    <location>
        <begin position="232"/>
        <end position="249"/>
    </location>
</feature>
<dbReference type="InterPro" id="IPR000276">
    <property type="entry name" value="GPCR_Rhodpsn"/>
</dbReference>
<dbReference type="EMBL" id="JAODUP010000537">
    <property type="protein sequence ID" value="KAK2147767.1"/>
    <property type="molecule type" value="Genomic_DNA"/>
</dbReference>
<keyword evidence="8" id="KW-1185">Reference proteome</keyword>
<evidence type="ECO:0000256" key="5">
    <source>
        <dbReference type="SAM" id="Phobius"/>
    </source>
</evidence>
<keyword evidence="4 5" id="KW-0472">Membrane</keyword>
<dbReference type="PRINTS" id="PR00237">
    <property type="entry name" value="GPCRRHODOPSN"/>
</dbReference>
<dbReference type="Proteomes" id="UP001208570">
    <property type="component" value="Unassembled WGS sequence"/>
</dbReference>
<gene>
    <name evidence="7" type="ORF">LSH36_537g02067</name>
</gene>
<comment type="caution">
    <text evidence="7">The sequence shown here is derived from an EMBL/GenBank/DDBJ whole genome shotgun (WGS) entry which is preliminary data.</text>
</comment>
<protein>
    <recommendedName>
        <fullName evidence="6">G-protein coupled receptors family 1 profile domain-containing protein</fullName>
    </recommendedName>
</protein>
<dbReference type="GO" id="GO:0004930">
    <property type="term" value="F:G protein-coupled receptor activity"/>
    <property type="evidence" value="ECO:0007669"/>
    <property type="project" value="InterPro"/>
</dbReference>
<dbReference type="Gene3D" id="1.20.1070.10">
    <property type="entry name" value="Rhodopsin 7-helix transmembrane proteins"/>
    <property type="match status" value="1"/>
</dbReference>
<dbReference type="CDD" id="cd14978">
    <property type="entry name" value="7tmA_FMRFamide_R-like"/>
    <property type="match status" value="1"/>
</dbReference>
<dbReference type="AlphaFoldDB" id="A0AAD9J7S0"/>
<feature type="transmembrane region" description="Helical" evidence="5">
    <location>
        <begin position="197"/>
        <end position="220"/>
    </location>
</feature>
<name>A0AAD9J7S0_9ANNE</name>
<evidence type="ECO:0000313" key="7">
    <source>
        <dbReference type="EMBL" id="KAK2147767.1"/>
    </source>
</evidence>
<evidence type="ECO:0000256" key="1">
    <source>
        <dbReference type="ARBA" id="ARBA00004370"/>
    </source>
</evidence>
<evidence type="ECO:0000313" key="8">
    <source>
        <dbReference type="Proteomes" id="UP001208570"/>
    </source>
</evidence>
<feature type="transmembrane region" description="Helical" evidence="5">
    <location>
        <begin position="289"/>
        <end position="311"/>
    </location>
</feature>
<evidence type="ECO:0000256" key="4">
    <source>
        <dbReference type="ARBA" id="ARBA00023136"/>
    </source>
</evidence>
<feature type="transmembrane region" description="Helical" evidence="5">
    <location>
        <begin position="377"/>
        <end position="401"/>
    </location>
</feature>
<organism evidence="7 8">
    <name type="scientific">Paralvinella palmiformis</name>
    <dbReference type="NCBI Taxonomy" id="53620"/>
    <lineage>
        <taxon>Eukaryota</taxon>
        <taxon>Metazoa</taxon>
        <taxon>Spiralia</taxon>
        <taxon>Lophotrochozoa</taxon>
        <taxon>Annelida</taxon>
        <taxon>Polychaeta</taxon>
        <taxon>Sedentaria</taxon>
        <taxon>Canalipalpata</taxon>
        <taxon>Terebellida</taxon>
        <taxon>Terebelliformia</taxon>
        <taxon>Alvinellidae</taxon>
        <taxon>Paralvinella</taxon>
    </lineage>
</organism>
<dbReference type="InterPro" id="IPR052954">
    <property type="entry name" value="GPCR-Ligand_Int"/>
</dbReference>
<feature type="transmembrane region" description="Helical" evidence="5">
    <location>
        <begin position="340"/>
        <end position="365"/>
    </location>
</feature>
<dbReference type="PROSITE" id="PS50262">
    <property type="entry name" value="G_PROTEIN_RECEP_F1_2"/>
    <property type="match status" value="1"/>
</dbReference>
<evidence type="ECO:0000256" key="2">
    <source>
        <dbReference type="ARBA" id="ARBA00022692"/>
    </source>
</evidence>
<accession>A0AAD9J7S0</accession>
<keyword evidence="3 5" id="KW-1133">Transmembrane helix</keyword>
<feature type="transmembrane region" description="Helical" evidence="5">
    <location>
        <begin position="110"/>
        <end position="135"/>
    </location>
</feature>
<dbReference type="InterPro" id="IPR017452">
    <property type="entry name" value="GPCR_Rhodpsn_7TM"/>
</dbReference>
<proteinExistence type="predicted"/>